<protein>
    <submittedName>
        <fullName evidence="1">Uncharacterized protein</fullName>
    </submittedName>
</protein>
<proteinExistence type="predicted"/>
<evidence type="ECO:0000313" key="2">
    <source>
        <dbReference type="Proteomes" id="UP000716291"/>
    </source>
</evidence>
<organism evidence="1 2">
    <name type="scientific">Rhizopus oryzae</name>
    <name type="common">Mucormycosis agent</name>
    <name type="synonym">Rhizopus arrhizus var. delemar</name>
    <dbReference type="NCBI Taxonomy" id="64495"/>
    <lineage>
        <taxon>Eukaryota</taxon>
        <taxon>Fungi</taxon>
        <taxon>Fungi incertae sedis</taxon>
        <taxon>Mucoromycota</taxon>
        <taxon>Mucoromycotina</taxon>
        <taxon>Mucoromycetes</taxon>
        <taxon>Mucorales</taxon>
        <taxon>Mucorineae</taxon>
        <taxon>Rhizopodaceae</taxon>
        <taxon>Rhizopus</taxon>
    </lineage>
</organism>
<dbReference type="Proteomes" id="UP000716291">
    <property type="component" value="Unassembled WGS sequence"/>
</dbReference>
<dbReference type="AlphaFoldDB" id="A0A9P6WXJ1"/>
<keyword evidence="2" id="KW-1185">Reference proteome</keyword>
<accession>A0A9P6WXJ1</accession>
<sequence>MRFRADTLVLKFCLRVQSLPDDCLLSLLSSSLPSSLLSTLRSRRIVLDHPPEVTAPSRLKTWLHAYRQQEFDQFLASTSQVLIKACRPVLRVDPILYVPASRADRSRLIRWCMGWLPGDPRPCACLFGHTTRAHLMVCPQVPSALWCCLPFPPAGSTELHIDYLLSLLPVSPSARCPPFWVSLCTILWHFDQLCNPDGDYTNDPSPGLLWYERSTSRSR</sequence>
<reference evidence="1" key="1">
    <citation type="journal article" date="2020" name="Microb. Genom.">
        <title>Genetic diversity of clinical and environmental Mucorales isolates obtained from an investigation of mucormycosis cases among solid organ transplant recipients.</title>
        <authorList>
            <person name="Nguyen M.H."/>
            <person name="Kaul D."/>
            <person name="Muto C."/>
            <person name="Cheng S.J."/>
            <person name="Richter R.A."/>
            <person name="Bruno V.M."/>
            <person name="Liu G."/>
            <person name="Beyhan S."/>
            <person name="Sundermann A.J."/>
            <person name="Mounaud S."/>
            <person name="Pasculle A.W."/>
            <person name="Nierman W.C."/>
            <person name="Driscoll E."/>
            <person name="Cumbie R."/>
            <person name="Clancy C.J."/>
            <person name="Dupont C.L."/>
        </authorList>
    </citation>
    <scope>NUCLEOTIDE SEQUENCE</scope>
    <source>
        <strain evidence="1">GL11</strain>
    </source>
</reference>
<gene>
    <name evidence="1" type="ORF">G6F64_012582</name>
</gene>
<evidence type="ECO:0000313" key="1">
    <source>
        <dbReference type="EMBL" id="KAG1300562.1"/>
    </source>
</evidence>
<dbReference type="EMBL" id="JAANQT010003988">
    <property type="protein sequence ID" value="KAG1300562.1"/>
    <property type="molecule type" value="Genomic_DNA"/>
</dbReference>
<comment type="caution">
    <text evidence="1">The sequence shown here is derived from an EMBL/GenBank/DDBJ whole genome shotgun (WGS) entry which is preliminary data.</text>
</comment>
<name>A0A9P6WXJ1_RHIOR</name>